<evidence type="ECO:0000313" key="3">
    <source>
        <dbReference type="RefSeq" id="XP_022345379.1"/>
    </source>
</evidence>
<protein>
    <submittedName>
        <fullName evidence="3">Uncharacterized protein LOC111137947 isoform X6</fullName>
    </submittedName>
</protein>
<feature type="compositionally biased region" description="Basic and acidic residues" evidence="1">
    <location>
        <begin position="53"/>
        <end position="79"/>
    </location>
</feature>
<feature type="region of interest" description="Disordered" evidence="1">
    <location>
        <begin position="1"/>
        <end position="189"/>
    </location>
</feature>
<dbReference type="RefSeq" id="XP_022345379.1">
    <property type="nucleotide sequence ID" value="XM_022489671.1"/>
</dbReference>
<organism evidence="2 3">
    <name type="scientific">Crassostrea virginica</name>
    <name type="common">Eastern oyster</name>
    <dbReference type="NCBI Taxonomy" id="6565"/>
    <lineage>
        <taxon>Eukaryota</taxon>
        <taxon>Metazoa</taxon>
        <taxon>Spiralia</taxon>
        <taxon>Lophotrochozoa</taxon>
        <taxon>Mollusca</taxon>
        <taxon>Bivalvia</taxon>
        <taxon>Autobranchia</taxon>
        <taxon>Pteriomorphia</taxon>
        <taxon>Ostreida</taxon>
        <taxon>Ostreoidea</taxon>
        <taxon>Ostreidae</taxon>
        <taxon>Crassostrea</taxon>
    </lineage>
</organism>
<reference evidence="3" key="1">
    <citation type="submission" date="2025-08" db="UniProtKB">
        <authorList>
            <consortium name="RefSeq"/>
        </authorList>
    </citation>
    <scope>IDENTIFICATION</scope>
    <source>
        <tissue evidence="3">Whole sample</tissue>
    </source>
</reference>
<accession>A0A8B8EZE8</accession>
<dbReference type="Proteomes" id="UP000694844">
    <property type="component" value="Chromosome 5"/>
</dbReference>
<feature type="compositionally biased region" description="Basic and acidic residues" evidence="1">
    <location>
        <begin position="172"/>
        <end position="184"/>
    </location>
</feature>
<gene>
    <name evidence="3" type="primary">LOC111137947</name>
</gene>
<dbReference type="GeneID" id="111137947"/>
<dbReference type="AlphaFoldDB" id="A0A8B8EZE8"/>
<evidence type="ECO:0000256" key="1">
    <source>
        <dbReference type="SAM" id="MobiDB-lite"/>
    </source>
</evidence>
<feature type="compositionally biased region" description="Polar residues" evidence="1">
    <location>
        <begin position="39"/>
        <end position="52"/>
    </location>
</feature>
<feature type="compositionally biased region" description="Basic and acidic residues" evidence="1">
    <location>
        <begin position="89"/>
        <end position="104"/>
    </location>
</feature>
<dbReference type="OrthoDB" id="193300at2759"/>
<feature type="compositionally biased region" description="Basic and acidic residues" evidence="1">
    <location>
        <begin position="1"/>
        <end position="28"/>
    </location>
</feature>
<keyword evidence="2" id="KW-1185">Reference proteome</keyword>
<evidence type="ECO:0000313" key="2">
    <source>
        <dbReference type="Proteomes" id="UP000694844"/>
    </source>
</evidence>
<name>A0A8B8EZE8_CRAVI</name>
<sequence>MDYSERFKRYSRSDSKDSRSKLGSKDSRNASIPPKPGSMESNNTAYTQGSRTSQKEAGGEPVGRYRDSDVGRRVRDSGDVNRGSGEMNLRNREPDYNKAYREGGEYNGNKTGRGGGETNSKTRDSIDGSSTKQASKSRGKQTKEPVSQREALVPLKTGRTSPGKLSSPRKLGKGEIPHNHPDRSQKKKQLLSIGVKTKGGSDDLGSYHFEGKGYFDPAIYIYPTSDNVPRSYLEEKEMECMAKDETIRMLNSKIRRLEHLLQLKDTRMLDLQGQIAREQGLYYVTSRKHVVK</sequence>
<proteinExistence type="predicted"/>